<dbReference type="Pfam" id="PF03382">
    <property type="entry name" value="DUF285"/>
    <property type="match status" value="1"/>
</dbReference>
<dbReference type="InterPro" id="IPR011889">
    <property type="entry name" value="Liste_lipo_26"/>
</dbReference>
<dbReference type="EMBL" id="BRXW01000027">
    <property type="protein sequence ID" value="GMI00833.1"/>
    <property type="molecule type" value="Genomic_DNA"/>
</dbReference>
<dbReference type="InterPro" id="IPR005046">
    <property type="entry name" value="DUF285"/>
</dbReference>
<evidence type="ECO:0000313" key="2">
    <source>
        <dbReference type="Proteomes" id="UP001165122"/>
    </source>
</evidence>
<keyword evidence="2" id="KW-1185">Reference proteome</keyword>
<dbReference type="OrthoDB" id="198852at2759"/>
<dbReference type="Proteomes" id="UP001165122">
    <property type="component" value="Unassembled WGS sequence"/>
</dbReference>
<protein>
    <recommendedName>
        <fullName evidence="3">BspA family leucine-rich repeat surface protein</fullName>
    </recommendedName>
</protein>
<name>A0A9W7F478_9STRA</name>
<evidence type="ECO:0000313" key="1">
    <source>
        <dbReference type="EMBL" id="GMI00833.1"/>
    </source>
</evidence>
<reference evidence="2" key="1">
    <citation type="journal article" date="2023" name="Commun. Biol.">
        <title>Genome analysis of Parmales, the sister group of diatoms, reveals the evolutionary specialization of diatoms from phago-mixotrophs to photoautotrophs.</title>
        <authorList>
            <person name="Ban H."/>
            <person name="Sato S."/>
            <person name="Yoshikawa S."/>
            <person name="Yamada K."/>
            <person name="Nakamura Y."/>
            <person name="Ichinomiya M."/>
            <person name="Sato N."/>
            <person name="Blanc-Mathieu R."/>
            <person name="Endo H."/>
            <person name="Kuwata A."/>
            <person name="Ogata H."/>
        </authorList>
    </citation>
    <scope>NUCLEOTIDE SEQUENCE [LARGE SCALE GENOMIC DNA]</scope>
    <source>
        <strain evidence="2">NIES 3700</strain>
    </source>
</reference>
<organism evidence="1 2">
    <name type="scientific">Triparma laevis f. longispina</name>
    <dbReference type="NCBI Taxonomy" id="1714387"/>
    <lineage>
        <taxon>Eukaryota</taxon>
        <taxon>Sar</taxon>
        <taxon>Stramenopiles</taxon>
        <taxon>Ochrophyta</taxon>
        <taxon>Bolidophyceae</taxon>
        <taxon>Parmales</taxon>
        <taxon>Triparmaceae</taxon>
        <taxon>Triparma</taxon>
    </lineage>
</organism>
<accession>A0A9W7F478</accession>
<gene>
    <name evidence="1" type="ORF">TrLO_g13557</name>
</gene>
<evidence type="ECO:0008006" key="3">
    <source>
        <dbReference type="Google" id="ProtNLM"/>
    </source>
</evidence>
<dbReference type="AlphaFoldDB" id="A0A9W7F478"/>
<dbReference type="NCBIfam" id="TIGR02167">
    <property type="entry name" value="Liste_lipo_26"/>
    <property type="match status" value="3"/>
</dbReference>
<comment type="caution">
    <text evidence="1">The sequence shown here is derived from an EMBL/GenBank/DDBJ whole genome shotgun (WGS) entry which is preliminary data.</text>
</comment>
<proteinExistence type="predicted"/>
<sequence>MLTIVYGIRPDKLLRGAIKGLEVSRRAAALRSGAATAVLGMSDEEAGKITTDELKRYSKYIRVILAAKFSNQEAFGDPGLKQELAYAQTRKFTSKELHAACRDWCQEPSFMETVFGHISNFDTSEVTTMFELFKDAKEFNDDISKWSTKKVTDMQSMFNGASKFNKAIGCWDVSNVTSMYDMFRGAKEFNADLSRWQVTKVTNMFRMFERAETFNRNIERWDVRNVTMMKWMFEGAVSFDRSKIENWDLSSIEQGPPSSPDMYKP</sequence>